<dbReference type="InterPro" id="IPR057268">
    <property type="entry name" value="Ribosomal_L18"/>
</dbReference>
<dbReference type="GO" id="GO:1990904">
    <property type="term" value="C:ribonucleoprotein complex"/>
    <property type="evidence" value="ECO:0007669"/>
    <property type="project" value="UniProtKB-KW"/>
</dbReference>
<keyword evidence="5" id="KW-1185">Reference proteome</keyword>
<accession>A0A833RAD3</accession>
<dbReference type="GO" id="GO:0006412">
    <property type="term" value="P:translation"/>
    <property type="evidence" value="ECO:0007669"/>
    <property type="project" value="InterPro"/>
</dbReference>
<sequence length="128" mass="14105">MNRLLPPLPITKRYVLGLFISLKHITANVVDRKTGRVAVSASSVEKSLKDGMDCGRACNVKAAAAVGEVLAVRLKVDGLHREPIYANPSKEIEKKGFKNESKVWAIFNALRFHGVNLQLDSGERDPPR</sequence>
<dbReference type="CDD" id="cd00432">
    <property type="entry name" value="Ribosomal_L18_L5e"/>
    <property type="match status" value="1"/>
</dbReference>
<organism evidence="4 5">
    <name type="scientific">Carex littledalei</name>
    <dbReference type="NCBI Taxonomy" id="544730"/>
    <lineage>
        <taxon>Eukaryota</taxon>
        <taxon>Viridiplantae</taxon>
        <taxon>Streptophyta</taxon>
        <taxon>Embryophyta</taxon>
        <taxon>Tracheophyta</taxon>
        <taxon>Spermatophyta</taxon>
        <taxon>Magnoliopsida</taxon>
        <taxon>Liliopsida</taxon>
        <taxon>Poales</taxon>
        <taxon>Cyperaceae</taxon>
        <taxon>Cyperoideae</taxon>
        <taxon>Cariceae</taxon>
        <taxon>Carex</taxon>
        <taxon>Carex subgen. Euthyceras</taxon>
    </lineage>
</organism>
<proteinExistence type="inferred from homology"/>
<dbReference type="PANTHER" id="PTHR12899:SF21">
    <property type="entry name" value="OS09G0549700 PROTEIN"/>
    <property type="match status" value="1"/>
</dbReference>
<evidence type="ECO:0008006" key="6">
    <source>
        <dbReference type="Google" id="ProtNLM"/>
    </source>
</evidence>
<comment type="caution">
    <text evidence="4">The sequence shown here is derived from an EMBL/GenBank/DDBJ whole genome shotgun (WGS) entry which is preliminary data.</text>
</comment>
<dbReference type="EMBL" id="SWLB01000008">
    <property type="protein sequence ID" value="KAF3335776.1"/>
    <property type="molecule type" value="Genomic_DNA"/>
</dbReference>
<dbReference type="Gene3D" id="3.30.420.100">
    <property type="match status" value="1"/>
</dbReference>
<evidence type="ECO:0000256" key="2">
    <source>
        <dbReference type="ARBA" id="ARBA00022980"/>
    </source>
</evidence>
<dbReference type="Proteomes" id="UP000623129">
    <property type="component" value="Unassembled WGS sequence"/>
</dbReference>
<dbReference type="SUPFAM" id="SSF53137">
    <property type="entry name" value="Translational machinery components"/>
    <property type="match status" value="1"/>
</dbReference>
<dbReference type="GO" id="GO:0005840">
    <property type="term" value="C:ribosome"/>
    <property type="evidence" value="ECO:0007669"/>
    <property type="project" value="UniProtKB-KW"/>
</dbReference>
<name>A0A833RAD3_9POAL</name>
<evidence type="ECO:0000313" key="5">
    <source>
        <dbReference type="Proteomes" id="UP000623129"/>
    </source>
</evidence>
<reference evidence="4" key="1">
    <citation type="submission" date="2020-01" db="EMBL/GenBank/DDBJ databases">
        <title>Genome sequence of Kobresia littledalei, the first chromosome-level genome in the family Cyperaceae.</title>
        <authorList>
            <person name="Qu G."/>
        </authorList>
    </citation>
    <scope>NUCLEOTIDE SEQUENCE</scope>
    <source>
        <strain evidence="4">C.B.Clarke</strain>
        <tissue evidence="4">Leaf</tissue>
    </source>
</reference>
<dbReference type="AlphaFoldDB" id="A0A833RAD3"/>
<gene>
    <name evidence="4" type="ORF">FCM35_KLT20283</name>
</gene>
<dbReference type="PANTHER" id="PTHR12899">
    <property type="entry name" value="39S RIBOSOMAL PROTEIN L18, MITOCHONDRIAL"/>
    <property type="match status" value="1"/>
</dbReference>
<dbReference type="GO" id="GO:0003735">
    <property type="term" value="F:structural constituent of ribosome"/>
    <property type="evidence" value="ECO:0007669"/>
    <property type="project" value="InterPro"/>
</dbReference>
<evidence type="ECO:0000313" key="4">
    <source>
        <dbReference type="EMBL" id="KAF3335776.1"/>
    </source>
</evidence>
<comment type="similarity">
    <text evidence="1">Belongs to the universal ribosomal protein uL18 family.</text>
</comment>
<dbReference type="InterPro" id="IPR005484">
    <property type="entry name" value="Ribosomal_uL18_bac/plant/anim"/>
</dbReference>
<protein>
    <recommendedName>
        <fullName evidence="6">Ribosomal protein L18</fullName>
    </recommendedName>
</protein>
<evidence type="ECO:0000256" key="3">
    <source>
        <dbReference type="ARBA" id="ARBA00023274"/>
    </source>
</evidence>
<keyword evidence="3" id="KW-0687">Ribonucleoprotein</keyword>
<keyword evidence="2" id="KW-0689">Ribosomal protein</keyword>
<dbReference type="Pfam" id="PF00861">
    <property type="entry name" value="Ribosomal_L18p"/>
    <property type="match status" value="1"/>
</dbReference>
<dbReference type="OrthoDB" id="736100at2759"/>
<dbReference type="GO" id="GO:0008097">
    <property type="term" value="F:5S rRNA binding"/>
    <property type="evidence" value="ECO:0007669"/>
    <property type="project" value="TreeGrafter"/>
</dbReference>
<evidence type="ECO:0000256" key="1">
    <source>
        <dbReference type="ARBA" id="ARBA00007116"/>
    </source>
</evidence>